<comment type="similarity">
    <text evidence="2">Belongs to the eukaryotic/archaeal RNase P protein component 1 family.</text>
</comment>
<comment type="subcellular location">
    <subcellularLocation>
        <location evidence="1">Nucleus</location>
    </subcellularLocation>
</comment>
<organism evidence="4 5">
    <name type="scientific">Zopfia rhizophila CBS 207.26</name>
    <dbReference type="NCBI Taxonomy" id="1314779"/>
    <lineage>
        <taxon>Eukaryota</taxon>
        <taxon>Fungi</taxon>
        <taxon>Dikarya</taxon>
        <taxon>Ascomycota</taxon>
        <taxon>Pezizomycotina</taxon>
        <taxon>Dothideomycetes</taxon>
        <taxon>Dothideomycetes incertae sedis</taxon>
        <taxon>Zopfiaceae</taxon>
        <taxon>Zopfia</taxon>
    </lineage>
</organism>
<dbReference type="InterPro" id="IPR016848">
    <property type="entry name" value="RNase_P/MRP_Rpp29-subunit"/>
</dbReference>
<dbReference type="GO" id="GO:0006364">
    <property type="term" value="P:rRNA processing"/>
    <property type="evidence" value="ECO:0007669"/>
    <property type="project" value="TreeGrafter"/>
</dbReference>
<dbReference type="PIRSF" id="PIRSF027081">
    <property type="entry name" value="RNase_P/MRP_p29_subunit"/>
    <property type="match status" value="1"/>
</dbReference>
<dbReference type="EMBL" id="ML994624">
    <property type="protein sequence ID" value="KAF2188241.1"/>
    <property type="molecule type" value="Genomic_DNA"/>
</dbReference>
<evidence type="ECO:0000256" key="3">
    <source>
        <dbReference type="PIRNR" id="PIRNR027081"/>
    </source>
</evidence>
<dbReference type="Pfam" id="PF01868">
    <property type="entry name" value="RNase_P-MRP_p29"/>
    <property type="match status" value="1"/>
</dbReference>
<reference evidence="4" key="1">
    <citation type="journal article" date="2020" name="Stud. Mycol.">
        <title>101 Dothideomycetes genomes: a test case for predicting lifestyles and emergence of pathogens.</title>
        <authorList>
            <person name="Haridas S."/>
            <person name="Albert R."/>
            <person name="Binder M."/>
            <person name="Bloem J."/>
            <person name="Labutti K."/>
            <person name="Salamov A."/>
            <person name="Andreopoulos B."/>
            <person name="Baker S."/>
            <person name="Barry K."/>
            <person name="Bills G."/>
            <person name="Bluhm B."/>
            <person name="Cannon C."/>
            <person name="Castanera R."/>
            <person name="Culley D."/>
            <person name="Daum C."/>
            <person name="Ezra D."/>
            <person name="Gonzalez J."/>
            <person name="Henrissat B."/>
            <person name="Kuo A."/>
            <person name="Liang C."/>
            <person name="Lipzen A."/>
            <person name="Lutzoni F."/>
            <person name="Magnuson J."/>
            <person name="Mondo S."/>
            <person name="Nolan M."/>
            <person name="Ohm R."/>
            <person name="Pangilinan J."/>
            <person name="Park H.-J."/>
            <person name="Ramirez L."/>
            <person name="Alfaro M."/>
            <person name="Sun H."/>
            <person name="Tritt A."/>
            <person name="Yoshinaga Y."/>
            <person name="Zwiers L.-H."/>
            <person name="Turgeon B."/>
            <person name="Goodwin S."/>
            <person name="Spatafora J."/>
            <person name="Crous P."/>
            <person name="Grigoriev I."/>
        </authorList>
    </citation>
    <scope>NUCLEOTIDE SEQUENCE</scope>
    <source>
        <strain evidence="4">CBS 207.26</strain>
    </source>
</reference>
<dbReference type="Gene3D" id="2.30.30.210">
    <property type="entry name" value="Ribonuclease P/MRP, subunit p29"/>
    <property type="match status" value="1"/>
</dbReference>
<keyword evidence="5" id="KW-1185">Reference proteome</keyword>
<dbReference type="Proteomes" id="UP000800200">
    <property type="component" value="Unassembled WGS sequence"/>
</dbReference>
<dbReference type="PANTHER" id="PTHR13348:SF0">
    <property type="entry name" value="RIBONUCLEASE P PROTEIN SUBUNIT P29"/>
    <property type="match status" value="1"/>
</dbReference>
<name>A0A6A6E8M3_9PEZI</name>
<dbReference type="GO" id="GO:0001682">
    <property type="term" value="P:tRNA 5'-leader removal"/>
    <property type="evidence" value="ECO:0007669"/>
    <property type="project" value="InterPro"/>
</dbReference>
<evidence type="ECO:0000313" key="5">
    <source>
        <dbReference type="Proteomes" id="UP000800200"/>
    </source>
</evidence>
<protein>
    <recommendedName>
        <fullName evidence="3">Ribonuclease P protein subunit</fullName>
    </recommendedName>
</protein>
<dbReference type="AlphaFoldDB" id="A0A6A6E8M3"/>
<dbReference type="GO" id="GO:0005634">
    <property type="term" value="C:nucleus"/>
    <property type="evidence" value="ECO:0007669"/>
    <property type="project" value="UniProtKB-SubCell"/>
</dbReference>
<gene>
    <name evidence="4" type="ORF">K469DRAFT_724797</name>
</gene>
<evidence type="ECO:0000256" key="2">
    <source>
        <dbReference type="ARBA" id="ARBA00006181"/>
    </source>
</evidence>
<dbReference type="InterPro" id="IPR002730">
    <property type="entry name" value="Rpp29/RNP1"/>
</dbReference>
<dbReference type="GO" id="GO:0030677">
    <property type="term" value="C:ribonuclease P complex"/>
    <property type="evidence" value="ECO:0007669"/>
    <property type="project" value="InterPro"/>
</dbReference>
<dbReference type="GO" id="GO:0000172">
    <property type="term" value="C:ribonuclease MRP complex"/>
    <property type="evidence" value="ECO:0007669"/>
    <property type="project" value="InterPro"/>
</dbReference>
<dbReference type="PANTHER" id="PTHR13348">
    <property type="entry name" value="RIBONUCLEASE P SUBUNIT P29"/>
    <property type="match status" value="1"/>
</dbReference>
<accession>A0A6A6E8M3</accession>
<evidence type="ECO:0000256" key="1">
    <source>
        <dbReference type="ARBA" id="ARBA00004123"/>
    </source>
</evidence>
<dbReference type="SMART" id="SM00538">
    <property type="entry name" value="POP4"/>
    <property type="match status" value="1"/>
</dbReference>
<dbReference type="GO" id="GO:0033204">
    <property type="term" value="F:ribonuclease P RNA binding"/>
    <property type="evidence" value="ECO:0007669"/>
    <property type="project" value="InterPro"/>
</dbReference>
<dbReference type="OrthoDB" id="124041at2759"/>
<keyword evidence="3" id="KW-0539">Nucleus</keyword>
<dbReference type="SUPFAM" id="SSF101744">
    <property type="entry name" value="Rof/RNase P subunit-like"/>
    <property type="match status" value="1"/>
</dbReference>
<evidence type="ECO:0000313" key="4">
    <source>
        <dbReference type="EMBL" id="KAF2188241.1"/>
    </source>
</evidence>
<dbReference type="InterPro" id="IPR023534">
    <property type="entry name" value="Rof/RNase_P-like"/>
</dbReference>
<keyword evidence="3" id="KW-0819">tRNA processing</keyword>
<proteinExistence type="inferred from homology"/>
<sequence length="248" mass="28276">MTSTLRNPRTSTPSTTNHFAHTLLERAHSPETAERIFAERAVQRPLLLRPSSPQLSQRALRRKAYAQRKEIAKKRDKLKPRPLSAAQKRKLGLFEIPEWQRKYAIYEPLHNLWLGYMREILGLSDGNEDAGAVKRMNVSAVGAGSMIATADMHGAILEVVRSRCVSRLGVNGIVVRDSKFVFEVITKGDAIKTIPKEHTTFRFEIPFPSQEGVETPKPLIFEIIGKQFQNRAPDRAKKNYKMHYQPDY</sequence>
<dbReference type="InterPro" id="IPR036980">
    <property type="entry name" value="RNase_P/MRP_Rpp29_sf"/>
</dbReference>